<keyword evidence="6 10" id="KW-1133">Transmembrane helix</keyword>
<evidence type="ECO:0000256" key="4">
    <source>
        <dbReference type="ARBA" id="ARBA00022692"/>
    </source>
</evidence>
<evidence type="ECO:0000256" key="8">
    <source>
        <dbReference type="ARBA" id="ARBA00023170"/>
    </source>
</evidence>
<evidence type="ECO:0000313" key="11">
    <source>
        <dbReference type="EMBL" id="KAH0813490.1"/>
    </source>
</evidence>
<gene>
    <name evidence="11" type="ORF">GEV33_009302</name>
</gene>
<feature type="transmembrane region" description="Helical" evidence="10">
    <location>
        <begin position="33"/>
        <end position="52"/>
    </location>
</feature>
<dbReference type="PANTHER" id="PTHR21137:SF35">
    <property type="entry name" value="ODORANT RECEPTOR 19A-RELATED"/>
    <property type="match status" value="1"/>
</dbReference>
<sequence>MVSLDWKWTVKTNIYILQLTGLWPRDETYKLDLYTLWTLTVTILFTWGHNFFQFCNMFVVLNDLENFTDNSNIPFSCLLSLIKSYSLVKNMTTLKQLIALLFKTLFNPENITQRILIESILKLSGLWPKSGDTTRTRGAILLTVFLLASLLSQIINIFYILHDLTALTKTIYVLFTEALFTAKAYYFVKNTTLIEHLLTTLNTERFQPKDLKQVALIQPGLRFWKLVYNTFMVMCGGANLFWAIFPLLDNSGEDKPLPFLAWYPYNAKTSPMFELTYLHQMASYIYICFTHINIDTLIAALNTYIGGQFDILCDNLRHLHESNIHAHLVECVEAHKQILE</sequence>
<dbReference type="AlphaFoldDB" id="A0A8J6H7M0"/>
<dbReference type="GO" id="GO:0005886">
    <property type="term" value="C:plasma membrane"/>
    <property type="evidence" value="ECO:0007669"/>
    <property type="project" value="UniProtKB-SubCell"/>
</dbReference>
<evidence type="ECO:0000256" key="3">
    <source>
        <dbReference type="ARBA" id="ARBA00022606"/>
    </source>
</evidence>
<keyword evidence="12" id="KW-1185">Reference proteome</keyword>
<proteinExistence type="inferred from homology"/>
<keyword evidence="3 10" id="KW-0716">Sensory transduction</keyword>
<dbReference type="GO" id="GO:0005549">
    <property type="term" value="F:odorant binding"/>
    <property type="evidence" value="ECO:0007669"/>
    <property type="project" value="InterPro"/>
</dbReference>
<keyword evidence="7 10" id="KW-0472">Membrane</keyword>
<comment type="caution">
    <text evidence="11">The sequence shown here is derived from an EMBL/GenBank/DDBJ whole genome shotgun (WGS) entry which is preliminary data.</text>
</comment>
<evidence type="ECO:0000313" key="12">
    <source>
        <dbReference type="Proteomes" id="UP000719412"/>
    </source>
</evidence>
<comment type="similarity">
    <text evidence="10">Belongs to the insect chemoreceptor superfamily. Heteromeric odorant receptor channel (TC 1.A.69) family.</text>
</comment>
<dbReference type="EMBL" id="JABDTM020025227">
    <property type="protein sequence ID" value="KAH0813490.1"/>
    <property type="molecule type" value="Genomic_DNA"/>
</dbReference>
<evidence type="ECO:0000256" key="6">
    <source>
        <dbReference type="ARBA" id="ARBA00022989"/>
    </source>
</evidence>
<evidence type="ECO:0000256" key="9">
    <source>
        <dbReference type="ARBA" id="ARBA00023224"/>
    </source>
</evidence>
<dbReference type="Proteomes" id="UP000719412">
    <property type="component" value="Unassembled WGS sequence"/>
</dbReference>
<reference evidence="11" key="1">
    <citation type="journal article" date="2020" name="J Insects Food Feed">
        <title>The yellow mealworm (Tenebrio molitor) genome: a resource for the emerging insects as food and feed industry.</title>
        <authorList>
            <person name="Eriksson T."/>
            <person name="Andere A."/>
            <person name="Kelstrup H."/>
            <person name="Emery V."/>
            <person name="Picard C."/>
        </authorList>
    </citation>
    <scope>NUCLEOTIDE SEQUENCE</scope>
    <source>
        <strain evidence="11">Stoneville</strain>
        <tissue evidence="11">Whole head</tissue>
    </source>
</reference>
<dbReference type="InterPro" id="IPR004117">
    <property type="entry name" value="7tm6_olfct_rcpt"/>
</dbReference>
<keyword evidence="8 10" id="KW-0675">Receptor</keyword>
<evidence type="ECO:0000256" key="2">
    <source>
        <dbReference type="ARBA" id="ARBA00022475"/>
    </source>
</evidence>
<evidence type="ECO:0000256" key="1">
    <source>
        <dbReference type="ARBA" id="ARBA00004651"/>
    </source>
</evidence>
<organism evidence="11 12">
    <name type="scientific">Tenebrio molitor</name>
    <name type="common">Yellow mealworm beetle</name>
    <dbReference type="NCBI Taxonomy" id="7067"/>
    <lineage>
        <taxon>Eukaryota</taxon>
        <taxon>Metazoa</taxon>
        <taxon>Ecdysozoa</taxon>
        <taxon>Arthropoda</taxon>
        <taxon>Hexapoda</taxon>
        <taxon>Insecta</taxon>
        <taxon>Pterygota</taxon>
        <taxon>Neoptera</taxon>
        <taxon>Endopterygota</taxon>
        <taxon>Coleoptera</taxon>
        <taxon>Polyphaga</taxon>
        <taxon>Cucujiformia</taxon>
        <taxon>Tenebrionidae</taxon>
        <taxon>Tenebrio</taxon>
    </lineage>
</organism>
<keyword evidence="5 10" id="KW-0552">Olfaction</keyword>
<accession>A0A8J6H7M0</accession>
<keyword evidence="2" id="KW-1003">Cell membrane</keyword>
<comment type="caution">
    <text evidence="10">Lacks conserved residue(s) required for the propagation of feature annotation.</text>
</comment>
<protein>
    <recommendedName>
        <fullName evidence="10">Odorant receptor</fullName>
    </recommendedName>
</protein>
<dbReference type="Pfam" id="PF02949">
    <property type="entry name" value="7tm_6"/>
    <property type="match status" value="1"/>
</dbReference>
<feature type="transmembrane region" description="Helical" evidence="10">
    <location>
        <begin position="171"/>
        <end position="188"/>
    </location>
</feature>
<dbReference type="PANTHER" id="PTHR21137">
    <property type="entry name" value="ODORANT RECEPTOR"/>
    <property type="match status" value="1"/>
</dbReference>
<comment type="subcellular location">
    <subcellularLocation>
        <location evidence="1 10">Cell membrane</location>
        <topology evidence="1 10">Multi-pass membrane protein</topology>
    </subcellularLocation>
</comment>
<name>A0A8J6H7M0_TENMO</name>
<evidence type="ECO:0000256" key="5">
    <source>
        <dbReference type="ARBA" id="ARBA00022725"/>
    </source>
</evidence>
<feature type="transmembrane region" description="Helical" evidence="10">
    <location>
        <begin position="226"/>
        <end position="248"/>
    </location>
</feature>
<keyword evidence="4 10" id="KW-0812">Transmembrane</keyword>
<evidence type="ECO:0000256" key="10">
    <source>
        <dbReference type="RuleBase" id="RU351113"/>
    </source>
</evidence>
<keyword evidence="9 10" id="KW-0807">Transducer</keyword>
<feature type="transmembrane region" description="Helical" evidence="10">
    <location>
        <begin position="139"/>
        <end position="159"/>
    </location>
</feature>
<evidence type="ECO:0000256" key="7">
    <source>
        <dbReference type="ARBA" id="ARBA00023136"/>
    </source>
</evidence>
<reference evidence="11" key="2">
    <citation type="submission" date="2021-08" db="EMBL/GenBank/DDBJ databases">
        <authorList>
            <person name="Eriksson T."/>
        </authorList>
    </citation>
    <scope>NUCLEOTIDE SEQUENCE</scope>
    <source>
        <strain evidence="11">Stoneville</strain>
        <tissue evidence="11">Whole head</tissue>
    </source>
</reference>
<dbReference type="GO" id="GO:0007165">
    <property type="term" value="P:signal transduction"/>
    <property type="evidence" value="ECO:0007669"/>
    <property type="project" value="UniProtKB-KW"/>
</dbReference>
<dbReference type="GO" id="GO:0004984">
    <property type="term" value="F:olfactory receptor activity"/>
    <property type="evidence" value="ECO:0007669"/>
    <property type="project" value="InterPro"/>
</dbReference>